<dbReference type="OrthoDB" id="9797795at2"/>
<dbReference type="RefSeq" id="WP_084593078.1">
    <property type="nucleotide sequence ID" value="NZ_FCNV02000004.1"/>
</dbReference>
<evidence type="ECO:0000256" key="2">
    <source>
        <dbReference type="ARBA" id="ARBA00022679"/>
    </source>
</evidence>
<comment type="caution">
    <text evidence="4">The sequence shown here is derived from an EMBL/GenBank/DDBJ whole genome shotgun (WGS) entry which is preliminary data.</text>
</comment>
<gene>
    <name evidence="4" type="ORF">AWB72_02582</name>
</gene>
<name>A0A658QX27_9BURK</name>
<reference evidence="4 5" key="1">
    <citation type="submission" date="2016-01" db="EMBL/GenBank/DDBJ databases">
        <authorList>
            <person name="Peeters C."/>
        </authorList>
    </citation>
    <scope>NUCLEOTIDE SEQUENCE [LARGE SCALE GENOMIC DNA]</scope>
    <source>
        <strain evidence="4">LMG 29315</strain>
    </source>
</reference>
<evidence type="ECO:0000256" key="1">
    <source>
        <dbReference type="ARBA" id="ARBA00022676"/>
    </source>
</evidence>
<dbReference type="GO" id="GO:0009244">
    <property type="term" value="P:lipopolysaccharide core region biosynthetic process"/>
    <property type="evidence" value="ECO:0007669"/>
    <property type="project" value="TreeGrafter"/>
</dbReference>
<accession>A0A658QX27</accession>
<dbReference type="PANTHER" id="PTHR30160">
    <property type="entry name" value="TETRAACYLDISACCHARIDE 4'-KINASE-RELATED"/>
    <property type="match status" value="1"/>
</dbReference>
<dbReference type="AlphaFoldDB" id="A0A658QX27"/>
<dbReference type="CDD" id="cd03789">
    <property type="entry name" value="GT9_LPS_heptosyltransferase"/>
    <property type="match status" value="1"/>
</dbReference>
<evidence type="ECO:0000256" key="3">
    <source>
        <dbReference type="SAM" id="MobiDB-lite"/>
    </source>
</evidence>
<dbReference type="EMBL" id="FCNV02000004">
    <property type="protein sequence ID" value="SAL30445.1"/>
    <property type="molecule type" value="Genomic_DNA"/>
</dbReference>
<dbReference type="SUPFAM" id="SSF53756">
    <property type="entry name" value="UDP-Glycosyltransferase/glycogen phosphorylase"/>
    <property type="match status" value="1"/>
</dbReference>
<dbReference type="GO" id="GO:0005829">
    <property type="term" value="C:cytosol"/>
    <property type="evidence" value="ECO:0007669"/>
    <property type="project" value="TreeGrafter"/>
</dbReference>
<dbReference type="InterPro" id="IPR002201">
    <property type="entry name" value="Glyco_trans_9"/>
</dbReference>
<dbReference type="Gene3D" id="3.40.50.2000">
    <property type="entry name" value="Glycogen Phosphorylase B"/>
    <property type="match status" value="2"/>
</dbReference>
<dbReference type="Proteomes" id="UP000198263">
    <property type="component" value="Unassembled WGS sequence"/>
</dbReference>
<feature type="region of interest" description="Disordered" evidence="3">
    <location>
        <begin position="380"/>
        <end position="419"/>
    </location>
</feature>
<dbReference type="PANTHER" id="PTHR30160:SF1">
    <property type="entry name" value="LIPOPOLYSACCHARIDE 1,2-N-ACETYLGLUCOSAMINETRANSFERASE-RELATED"/>
    <property type="match status" value="1"/>
</dbReference>
<keyword evidence="1" id="KW-0328">Glycosyltransferase</keyword>
<dbReference type="Pfam" id="PF01075">
    <property type="entry name" value="Glyco_transf_9"/>
    <property type="match status" value="1"/>
</dbReference>
<keyword evidence="2 4" id="KW-0808">Transferase</keyword>
<dbReference type="GO" id="GO:0008713">
    <property type="term" value="F:ADP-heptose-lipopolysaccharide heptosyltransferase activity"/>
    <property type="evidence" value="ECO:0007669"/>
    <property type="project" value="TreeGrafter"/>
</dbReference>
<proteinExistence type="predicted"/>
<evidence type="ECO:0000313" key="5">
    <source>
        <dbReference type="Proteomes" id="UP000198263"/>
    </source>
</evidence>
<feature type="compositionally biased region" description="Low complexity" evidence="3">
    <location>
        <begin position="405"/>
        <end position="419"/>
    </location>
</feature>
<sequence>MGWKSLLTELPVWTIGRFNPPRHDPQRDTPREILVLRPNDFGELLTTTPIFEALKKRFPATRIVAGIGSWGRPILENNPFVDEIVELDAPWNNKLVHDRSARSVLRFLTKSPQIAALRKRGGFDVGIDVLGSYMGALLMMRLGVRYRIGVRGYRGGHSGCHAFIDFARRQSGRAALAQAELLGATDLPEARPQLFLTAAERAHAGHIWNTAGPTTVRLLVGIGAGVPTKVWDARQVGAALARIASALQLSGHVCDIVIVGSEADKTRAADAIAAAGKNVPVRSVAGDVPMRTVFALAEQADVVLTSSSMLMHVAAAFHRPTVAVLGGSITRPAVHDAIWGYPEHYRSVSPENYIENEPDKNWPGVERVVHAVLESVSTERTRAGLAQPIPPLVQGETLNSALPGSRRPTSSSPTRRSRV</sequence>
<protein>
    <submittedName>
        <fullName evidence="4">ADP-heptose--LPS heptosyltransferase II</fullName>
    </submittedName>
</protein>
<dbReference type="InterPro" id="IPR051199">
    <property type="entry name" value="LPS_LOS_Heptosyltrfase"/>
</dbReference>
<organism evidence="4 5">
    <name type="scientific">Caballeronia concitans</name>
    <dbReference type="NCBI Taxonomy" id="1777133"/>
    <lineage>
        <taxon>Bacteria</taxon>
        <taxon>Pseudomonadati</taxon>
        <taxon>Pseudomonadota</taxon>
        <taxon>Betaproteobacteria</taxon>
        <taxon>Burkholderiales</taxon>
        <taxon>Burkholderiaceae</taxon>
        <taxon>Caballeronia</taxon>
    </lineage>
</organism>
<keyword evidence="5" id="KW-1185">Reference proteome</keyword>
<evidence type="ECO:0000313" key="4">
    <source>
        <dbReference type="EMBL" id="SAL30445.1"/>
    </source>
</evidence>